<feature type="transmembrane region" description="Helical" evidence="9">
    <location>
        <begin position="103"/>
        <end position="125"/>
    </location>
</feature>
<evidence type="ECO:0000256" key="1">
    <source>
        <dbReference type="ARBA" id="ARBA00004141"/>
    </source>
</evidence>
<feature type="transmembrane region" description="Helical" evidence="9">
    <location>
        <begin position="185"/>
        <end position="211"/>
    </location>
</feature>
<comment type="similarity">
    <text evidence="8">Belongs to the G-protein coupled receptor 1 family.</text>
</comment>
<dbReference type="KEGG" id="pmrn:116939378"/>
<evidence type="ECO:0000313" key="11">
    <source>
        <dbReference type="Proteomes" id="UP001318040"/>
    </source>
</evidence>
<dbReference type="Proteomes" id="UP001318040">
    <property type="component" value="Chromosome 6"/>
</dbReference>
<dbReference type="PROSITE" id="PS00237">
    <property type="entry name" value="G_PROTEIN_RECEP_F1_1"/>
    <property type="match status" value="1"/>
</dbReference>
<proteinExistence type="inferred from homology"/>
<feature type="transmembrane region" description="Helical" evidence="9">
    <location>
        <begin position="145"/>
        <end position="165"/>
    </location>
</feature>
<dbReference type="Pfam" id="PF00001">
    <property type="entry name" value="7tm_1"/>
    <property type="match status" value="1"/>
</dbReference>
<dbReference type="SUPFAM" id="SSF81321">
    <property type="entry name" value="Family A G protein-coupled receptor-like"/>
    <property type="match status" value="1"/>
</dbReference>
<dbReference type="GO" id="GO:0004930">
    <property type="term" value="F:G protein-coupled receptor activity"/>
    <property type="evidence" value="ECO:0007669"/>
    <property type="project" value="UniProtKB-KW"/>
</dbReference>
<keyword evidence="6 8" id="KW-0675">Receptor</keyword>
<keyword evidence="3 9" id="KW-1133">Transmembrane helix</keyword>
<gene>
    <name evidence="12" type="primary">LOC116939378</name>
</gene>
<dbReference type="PANTHER" id="PTHR24240">
    <property type="entry name" value="OPSIN"/>
    <property type="match status" value="1"/>
</dbReference>
<evidence type="ECO:0000256" key="5">
    <source>
        <dbReference type="ARBA" id="ARBA00023136"/>
    </source>
</evidence>
<keyword evidence="4 8" id="KW-0297">G-protein coupled receptor</keyword>
<evidence type="ECO:0000256" key="8">
    <source>
        <dbReference type="RuleBase" id="RU000688"/>
    </source>
</evidence>
<protein>
    <submittedName>
        <fullName evidence="12">Opsin-3-like</fullName>
    </submittedName>
</protein>
<dbReference type="RefSeq" id="XP_032803535.1">
    <property type="nucleotide sequence ID" value="XM_032947644.1"/>
</dbReference>
<evidence type="ECO:0000256" key="7">
    <source>
        <dbReference type="ARBA" id="ARBA00023224"/>
    </source>
</evidence>
<comment type="subcellular location">
    <subcellularLocation>
        <location evidence="1">Membrane</location>
        <topology evidence="1">Multi-pass membrane protein</topology>
    </subcellularLocation>
</comment>
<feature type="transmembrane region" description="Helical" evidence="9">
    <location>
        <begin position="28"/>
        <end position="55"/>
    </location>
</feature>
<evidence type="ECO:0000313" key="12">
    <source>
        <dbReference type="RefSeq" id="XP_032803535.1"/>
    </source>
</evidence>
<evidence type="ECO:0000256" key="3">
    <source>
        <dbReference type="ARBA" id="ARBA00022989"/>
    </source>
</evidence>
<dbReference type="PRINTS" id="PR00237">
    <property type="entry name" value="GPCRRHODOPSN"/>
</dbReference>
<organism evidence="11 12">
    <name type="scientific">Petromyzon marinus</name>
    <name type="common">Sea lamprey</name>
    <dbReference type="NCBI Taxonomy" id="7757"/>
    <lineage>
        <taxon>Eukaryota</taxon>
        <taxon>Metazoa</taxon>
        <taxon>Chordata</taxon>
        <taxon>Craniata</taxon>
        <taxon>Vertebrata</taxon>
        <taxon>Cyclostomata</taxon>
        <taxon>Hyperoartia</taxon>
        <taxon>Petromyzontiformes</taxon>
        <taxon>Petromyzontidae</taxon>
        <taxon>Petromyzon</taxon>
    </lineage>
</organism>
<dbReference type="InterPro" id="IPR000276">
    <property type="entry name" value="GPCR_Rhodpsn"/>
</dbReference>
<keyword evidence="2 8" id="KW-0812">Transmembrane</keyword>
<dbReference type="Gene3D" id="1.20.1070.10">
    <property type="entry name" value="Rhodopsin 7-helix transmembrane proteins"/>
    <property type="match status" value="1"/>
</dbReference>
<keyword evidence="11" id="KW-1185">Reference proteome</keyword>
<reference evidence="12" key="1">
    <citation type="submission" date="2025-08" db="UniProtKB">
        <authorList>
            <consortium name="RefSeq"/>
        </authorList>
    </citation>
    <scope>IDENTIFICATION</scope>
    <source>
        <tissue evidence="12">Sperm</tissue>
    </source>
</reference>
<accession>A0AAJ7SRL2</accession>
<dbReference type="PROSITE" id="PS50262">
    <property type="entry name" value="G_PROTEIN_RECEP_F1_2"/>
    <property type="match status" value="1"/>
</dbReference>
<evidence type="ECO:0000256" key="6">
    <source>
        <dbReference type="ARBA" id="ARBA00023170"/>
    </source>
</evidence>
<feature type="domain" description="G-protein coupled receptors family 1 profile" evidence="10">
    <location>
        <begin position="47"/>
        <end position="308"/>
    </location>
</feature>
<dbReference type="AlphaFoldDB" id="A0AAJ7SRL2"/>
<dbReference type="InterPro" id="IPR017452">
    <property type="entry name" value="GPCR_Rhodpsn_7TM"/>
</dbReference>
<dbReference type="GO" id="GO:0016020">
    <property type="term" value="C:membrane"/>
    <property type="evidence" value="ECO:0007669"/>
    <property type="project" value="UniProtKB-SubCell"/>
</dbReference>
<dbReference type="InterPro" id="IPR050125">
    <property type="entry name" value="GPCR_opsins"/>
</dbReference>
<sequence length="412" mass="43963">MEPVSQRNSFSTGDAALGPGSEVRLSRAAHVVVAVLLWLSVCVGVGANALVLLLFARRRALRVPSFLLLANMSASELLGSLSTTAMLLLWGPWHGARGQAVCLWDGFSLTLFGTVSAGSLALLAFERCSRLSRPQDLDLSWGRRASAAAWLYALAWSSAPLLGWGHYMPESHGLGCSLDWRPQGVASNVFVLLLFLGCLVLPVAATALCYGRIVLTIRALRSRYAAHTRRAAALACYEQQAARAWVLVLLLCFTARTPHALLALMDVQRDYPVGSSTSSSSSSSSAPVISAVPMLLTRTTATYHPLLYIFTNKQFRRCAWGLLVARWRAWPVGEAMGSPPTGQVTHTMELGDTVDVPAAAAAAACSLSKATPPHNKEAAVGETRAETHKVAATRLIHVAPCTSTSSGSMLLT</sequence>
<feature type="transmembrane region" description="Helical" evidence="9">
    <location>
        <begin position="67"/>
        <end position="91"/>
    </location>
</feature>
<evidence type="ECO:0000256" key="4">
    <source>
        <dbReference type="ARBA" id="ARBA00023040"/>
    </source>
</evidence>
<evidence type="ECO:0000256" key="2">
    <source>
        <dbReference type="ARBA" id="ARBA00022692"/>
    </source>
</evidence>
<name>A0AAJ7SRL2_PETMA</name>
<keyword evidence="5 9" id="KW-0472">Membrane</keyword>
<evidence type="ECO:0000259" key="10">
    <source>
        <dbReference type="PROSITE" id="PS50262"/>
    </source>
</evidence>
<evidence type="ECO:0000256" key="9">
    <source>
        <dbReference type="SAM" id="Phobius"/>
    </source>
</evidence>
<keyword evidence="7 8" id="KW-0807">Transducer</keyword>